<organism evidence="3 4">
    <name type="scientific">Dyadobacter endophyticus</name>
    <dbReference type="NCBI Taxonomy" id="1749036"/>
    <lineage>
        <taxon>Bacteria</taxon>
        <taxon>Pseudomonadati</taxon>
        <taxon>Bacteroidota</taxon>
        <taxon>Cytophagia</taxon>
        <taxon>Cytophagales</taxon>
        <taxon>Spirosomataceae</taxon>
        <taxon>Dyadobacter</taxon>
    </lineage>
</organism>
<dbReference type="Gene3D" id="2.150.10.10">
    <property type="entry name" value="Serralysin-like metalloprotease, C-terminal"/>
    <property type="match status" value="1"/>
</dbReference>
<reference evidence="4" key="1">
    <citation type="journal article" date="2019" name="Int. J. Syst. Evol. Microbiol.">
        <title>The Global Catalogue of Microorganisms (GCM) 10K type strain sequencing project: providing services to taxonomists for standard genome sequencing and annotation.</title>
        <authorList>
            <consortium name="The Broad Institute Genomics Platform"/>
            <consortium name="The Broad Institute Genome Sequencing Center for Infectious Disease"/>
            <person name="Wu L."/>
            <person name="Ma J."/>
        </authorList>
    </citation>
    <scope>NUCLEOTIDE SEQUENCE [LARGE SCALE GENOMIC DNA]</scope>
    <source>
        <strain evidence="4">CGMCC 1.15288</strain>
    </source>
</reference>
<evidence type="ECO:0000313" key="4">
    <source>
        <dbReference type="Proteomes" id="UP000600214"/>
    </source>
</evidence>
<dbReference type="InterPro" id="IPR030392">
    <property type="entry name" value="S74_ICA"/>
</dbReference>
<evidence type="ECO:0000256" key="1">
    <source>
        <dbReference type="SAM" id="Coils"/>
    </source>
</evidence>
<dbReference type="SUPFAM" id="SSF101967">
    <property type="entry name" value="Adhesin YadA, collagen-binding domain"/>
    <property type="match status" value="1"/>
</dbReference>
<proteinExistence type="predicted"/>
<feature type="domain" description="Peptidase S74" evidence="2">
    <location>
        <begin position="189"/>
        <end position="282"/>
    </location>
</feature>
<dbReference type="Proteomes" id="UP000600214">
    <property type="component" value="Unassembled WGS sequence"/>
</dbReference>
<name>A0ABQ1YXY5_9BACT</name>
<sequence>MHVHNGTILSVTPKFPPETSPFYAPLLNDDDEVIHAFKWIHAKSAIRFLGKGFYNIGLDTLNAGRFSSATGYDSYASGLGSSSFGLRARTTAFGSFAAGRALTAGGNLSFAQGDFTVADGPNTISMGTNLSNNYQSGSFIFGHANGSAQNTSDNQFKSLFGGGYELYSNAALTIGMILSPGNNAWTVVSDVRKKENFLPVQGNRFLKSISKMPLTSWNYKGQTPNVSRHYGPMVQDFFKAFGTDAHGTIGTDTTINQADLDGVILVAIQELVKISDELEKENDDMATEVAMLRLKLSANKGRKAKISVGITVAKR</sequence>
<accession>A0ABQ1YXY5</accession>
<evidence type="ECO:0000259" key="2">
    <source>
        <dbReference type="PROSITE" id="PS51688"/>
    </source>
</evidence>
<comment type="caution">
    <text evidence="3">The sequence shown here is derived from an EMBL/GenBank/DDBJ whole genome shotgun (WGS) entry which is preliminary data.</text>
</comment>
<keyword evidence="4" id="KW-1185">Reference proteome</keyword>
<dbReference type="Pfam" id="PF13884">
    <property type="entry name" value="Peptidase_S74"/>
    <property type="match status" value="1"/>
</dbReference>
<dbReference type="PROSITE" id="PS51688">
    <property type="entry name" value="ICA"/>
    <property type="match status" value="1"/>
</dbReference>
<dbReference type="EMBL" id="BMIA01000002">
    <property type="protein sequence ID" value="GGH40768.1"/>
    <property type="molecule type" value="Genomic_DNA"/>
</dbReference>
<protein>
    <recommendedName>
        <fullName evidence="2">Peptidase S74 domain-containing protein</fullName>
    </recommendedName>
</protein>
<keyword evidence="1" id="KW-0175">Coiled coil</keyword>
<evidence type="ECO:0000313" key="3">
    <source>
        <dbReference type="EMBL" id="GGH40768.1"/>
    </source>
</evidence>
<dbReference type="InterPro" id="IPR011049">
    <property type="entry name" value="Serralysin-like_metalloprot_C"/>
</dbReference>
<feature type="coiled-coil region" evidence="1">
    <location>
        <begin position="268"/>
        <end position="295"/>
    </location>
</feature>
<gene>
    <name evidence="3" type="ORF">GCM10007423_36060</name>
</gene>